<sequence>MKIMKLKAFGIFCLSFLMTTAISSCDSDEITDQPEEVSGSGNPTLTVLAEQVA</sequence>
<reference evidence="2 3" key="1">
    <citation type="submission" date="2011-02" db="EMBL/GenBank/DDBJ databases">
        <authorList>
            <person name="Weinstock G."/>
            <person name="Sodergren E."/>
            <person name="Clifton S."/>
            <person name="Fulton L."/>
            <person name="Fulton B."/>
            <person name="Courtney L."/>
            <person name="Fronick C."/>
            <person name="Harrison M."/>
            <person name="Strong C."/>
            <person name="Farmer C."/>
            <person name="Delahaunty K."/>
            <person name="Markovic C."/>
            <person name="Hall O."/>
            <person name="Minx P."/>
            <person name="Tomlinson C."/>
            <person name="Mitreva M."/>
            <person name="Hou S."/>
            <person name="Chen J."/>
            <person name="Wollam A."/>
            <person name="Pepin K.H."/>
            <person name="Johnson M."/>
            <person name="Bhonagiri V."/>
            <person name="Zhang X."/>
            <person name="Suruliraj S."/>
            <person name="Warren W."/>
            <person name="Chinwalla A."/>
            <person name="Mardis E.R."/>
            <person name="Wilson R.K."/>
        </authorList>
    </citation>
    <scope>NUCLEOTIDE SEQUENCE [LARGE SCALE GENOMIC DNA]</scope>
    <source>
        <strain evidence="2 3">YIT 12057</strain>
    </source>
</reference>
<dbReference type="EMBL" id="AFBN01000095">
    <property type="protein sequence ID" value="EGF52451.1"/>
    <property type="molecule type" value="Genomic_DNA"/>
</dbReference>
<dbReference type="Proteomes" id="UP000003416">
    <property type="component" value="Unassembled WGS sequence"/>
</dbReference>
<gene>
    <name evidence="2" type="ORF">HMPREF9446_03037</name>
</gene>
<comment type="caution">
    <text evidence="2">The sequence shown here is derived from an EMBL/GenBank/DDBJ whole genome shotgun (WGS) entry which is preliminary data.</text>
</comment>
<evidence type="ECO:0000256" key="1">
    <source>
        <dbReference type="SAM" id="SignalP"/>
    </source>
</evidence>
<dbReference type="PROSITE" id="PS51257">
    <property type="entry name" value="PROKAR_LIPOPROTEIN"/>
    <property type="match status" value="1"/>
</dbReference>
<dbReference type="STRING" id="763034.HMPREF9446_03037"/>
<dbReference type="AlphaFoldDB" id="F3PWA2"/>
<organism evidence="2 3">
    <name type="scientific">Bacteroides fluxus YIT 12057</name>
    <dbReference type="NCBI Taxonomy" id="763034"/>
    <lineage>
        <taxon>Bacteria</taxon>
        <taxon>Pseudomonadati</taxon>
        <taxon>Bacteroidota</taxon>
        <taxon>Bacteroidia</taxon>
        <taxon>Bacteroidales</taxon>
        <taxon>Bacteroidaceae</taxon>
        <taxon>Bacteroides</taxon>
    </lineage>
</organism>
<evidence type="ECO:0000313" key="2">
    <source>
        <dbReference type="EMBL" id="EGF52451.1"/>
    </source>
</evidence>
<proteinExistence type="predicted"/>
<evidence type="ECO:0000313" key="3">
    <source>
        <dbReference type="Proteomes" id="UP000003416"/>
    </source>
</evidence>
<protein>
    <submittedName>
        <fullName evidence="2">Conserved domain protein</fullName>
    </submittedName>
</protein>
<dbReference type="HOGENOM" id="CLU_3058476_0_0_10"/>
<feature type="chain" id="PRO_5003304927" evidence="1">
    <location>
        <begin position="24"/>
        <end position="53"/>
    </location>
</feature>
<name>F3PWA2_9BACE</name>
<accession>F3PWA2</accession>
<keyword evidence="1" id="KW-0732">Signal</keyword>
<feature type="signal peptide" evidence="1">
    <location>
        <begin position="1"/>
        <end position="23"/>
    </location>
</feature>
<keyword evidence="3" id="KW-1185">Reference proteome</keyword>